<evidence type="ECO:0000313" key="5">
    <source>
        <dbReference type="EMBL" id="MDF3870520.1"/>
    </source>
</evidence>
<dbReference type="NCBIfam" id="NF006838">
    <property type="entry name" value="PRK09357.1-3"/>
    <property type="match status" value="1"/>
</dbReference>
<dbReference type="InterPro" id="IPR011059">
    <property type="entry name" value="Metal-dep_hydrolase_composite"/>
</dbReference>
<dbReference type="InterPro" id="IPR032466">
    <property type="entry name" value="Metal_Hydrolase"/>
</dbReference>
<dbReference type="RefSeq" id="WP_197864277.1">
    <property type="nucleotide sequence ID" value="NZ_JADUCG010000008.1"/>
</dbReference>
<reference evidence="5" key="1">
    <citation type="submission" date="2023-03" db="EMBL/GenBank/DDBJ databases">
        <title>Draft assemblies of triclosan tolerant bacteria isolated from returned activated sludge.</title>
        <authorList>
            <person name="Van Hamelsveld S."/>
        </authorList>
    </citation>
    <scope>NUCLEOTIDE SEQUENCE</scope>
    <source>
        <strain evidence="5">GW210012_S60</strain>
    </source>
</reference>
<evidence type="ECO:0000259" key="4">
    <source>
        <dbReference type="Pfam" id="PF12890"/>
    </source>
</evidence>
<dbReference type="GO" id="GO:0046872">
    <property type="term" value="F:metal ion binding"/>
    <property type="evidence" value="ECO:0007669"/>
    <property type="project" value="InterPro"/>
</dbReference>
<dbReference type="Gene3D" id="2.30.40.10">
    <property type="entry name" value="Urease, subunit C, domain 1"/>
    <property type="match status" value="1"/>
</dbReference>
<evidence type="ECO:0000256" key="1">
    <source>
        <dbReference type="ARBA" id="ARBA00022833"/>
    </source>
</evidence>
<feature type="domain" description="Amidohydrolase 3" evidence="3">
    <location>
        <begin position="342"/>
        <end position="419"/>
    </location>
</feature>
<dbReference type="GO" id="GO:0005737">
    <property type="term" value="C:cytoplasm"/>
    <property type="evidence" value="ECO:0007669"/>
    <property type="project" value="TreeGrafter"/>
</dbReference>
<dbReference type="InterPro" id="IPR024403">
    <property type="entry name" value="DHOase_cat"/>
</dbReference>
<evidence type="ECO:0000256" key="2">
    <source>
        <dbReference type="ARBA" id="ARBA00022975"/>
    </source>
</evidence>
<dbReference type="NCBIfam" id="TIGR00857">
    <property type="entry name" value="pyrC_multi"/>
    <property type="match status" value="1"/>
</dbReference>
<dbReference type="CDD" id="cd01317">
    <property type="entry name" value="DHOase_IIa"/>
    <property type="match status" value="1"/>
</dbReference>
<dbReference type="EC" id="3.5.2.3" evidence="5"/>
<dbReference type="Proteomes" id="UP001217741">
    <property type="component" value="Unassembled WGS sequence"/>
</dbReference>
<dbReference type="GO" id="GO:0006221">
    <property type="term" value="P:pyrimidine nucleotide biosynthetic process"/>
    <property type="evidence" value="ECO:0007669"/>
    <property type="project" value="UniProtKB-KW"/>
</dbReference>
<dbReference type="Pfam" id="PF12890">
    <property type="entry name" value="DHOase"/>
    <property type="match status" value="1"/>
</dbReference>
<proteinExistence type="predicted"/>
<dbReference type="GO" id="GO:0006145">
    <property type="term" value="P:purine nucleobase catabolic process"/>
    <property type="evidence" value="ECO:0007669"/>
    <property type="project" value="TreeGrafter"/>
</dbReference>
<dbReference type="InterPro" id="IPR013108">
    <property type="entry name" value="Amidohydro_3"/>
</dbReference>
<keyword evidence="1" id="KW-0862">Zinc</keyword>
<dbReference type="InterPro" id="IPR050138">
    <property type="entry name" value="DHOase/Allantoinase_Hydrolase"/>
</dbReference>
<dbReference type="PANTHER" id="PTHR43668:SF2">
    <property type="entry name" value="ALLANTOINASE"/>
    <property type="match status" value="1"/>
</dbReference>
<sequence>MTISILGARVIDPKTGLDQVTDLHLDGGRIAAIGAAPAGFSASRTIQADGLVAAPGLVDLGVSLREPGYSRKGNIASETRAAVAGGVTSLCCPPQTKPVLDTSAVAELILDRAREAANSKVYPIGALTKGLEGEQLAELVALRDTGCVAFGNGLKQIPNNRTLARALEYAATFDLTVVFHSQDRDLAEGGLAHEGAMASFLGLPGIPESAETVALARNLLLVEQSGVRAHFSQITSARGAQLIAQAQELGLPVTADVALYQLILTDESLREFSSLYHVQPPLRTAKDRDGLRAAVKSGVIQAISSHHQPHERDAKLAPFGATEPGISSVELLLPLAMTLVQDGLLDLPTLLARLSSGPAAALRLPAGELKVGGAADLVLFDPQASTVAGEQWFSRGENCPFIGHCLPGAVRYTLVDGHVCHEACAGEHQPFIPHG</sequence>
<dbReference type="InterPro" id="IPR004722">
    <property type="entry name" value="DHOase"/>
</dbReference>
<gene>
    <name evidence="5" type="ORF">P3W50_08550</name>
</gene>
<dbReference type="AlphaFoldDB" id="A0AAW6PP63"/>
<name>A0AAW6PP63_PSEPU</name>
<dbReference type="SUPFAM" id="SSF51338">
    <property type="entry name" value="Composite domain of metallo-dependent hydrolases"/>
    <property type="match status" value="1"/>
</dbReference>
<dbReference type="NCBIfam" id="NF005791">
    <property type="entry name" value="PRK07627.1"/>
    <property type="match status" value="1"/>
</dbReference>
<evidence type="ECO:0000313" key="6">
    <source>
        <dbReference type="Proteomes" id="UP001217741"/>
    </source>
</evidence>
<protein>
    <submittedName>
        <fullName evidence="5">Dihydroorotase</fullName>
        <ecNumber evidence="5">3.5.2.3</ecNumber>
    </submittedName>
</protein>
<keyword evidence="5" id="KW-0378">Hydrolase</keyword>
<accession>A0AAW6PP63</accession>
<dbReference type="Gene3D" id="3.20.20.140">
    <property type="entry name" value="Metal-dependent hydrolases"/>
    <property type="match status" value="1"/>
</dbReference>
<dbReference type="GO" id="GO:0004151">
    <property type="term" value="F:dihydroorotase activity"/>
    <property type="evidence" value="ECO:0007669"/>
    <property type="project" value="UniProtKB-EC"/>
</dbReference>
<organism evidence="5 6">
    <name type="scientific">Pseudomonas putida</name>
    <name type="common">Arthrobacter siderocapsulatus</name>
    <dbReference type="NCBI Taxonomy" id="303"/>
    <lineage>
        <taxon>Bacteria</taxon>
        <taxon>Pseudomonadati</taxon>
        <taxon>Pseudomonadota</taxon>
        <taxon>Gammaproteobacteria</taxon>
        <taxon>Pseudomonadales</taxon>
        <taxon>Pseudomonadaceae</taxon>
        <taxon>Pseudomonas</taxon>
    </lineage>
</organism>
<dbReference type="SUPFAM" id="SSF51556">
    <property type="entry name" value="Metallo-dependent hydrolases"/>
    <property type="match status" value="1"/>
</dbReference>
<comment type="caution">
    <text evidence="5">The sequence shown here is derived from an EMBL/GenBank/DDBJ whole genome shotgun (WGS) entry which is preliminary data.</text>
</comment>
<feature type="domain" description="Dihydroorotase catalytic" evidence="4">
    <location>
        <begin position="52"/>
        <end position="236"/>
    </location>
</feature>
<dbReference type="GO" id="GO:0004038">
    <property type="term" value="F:allantoinase activity"/>
    <property type="evidence" value="ECO:0007669"/>
    <property type="project" value="TreeGrafter"/>
</dbReference>
<evidence type="ECO:0000259" key="3">
    <source>
        <dbReference type="Pfam" id="PF07969"/>
    </source>
</evidence>
<dbReference type="PANTHER" id="PTHR43668">
    <property type="entry name" value="ALLANTOINASE"/>
    <property type="match status" value="1"/>
</dbReference>
<dbReference type="Pfam" id="PF07969">
    <property type="entry name" value="Amidohydro_3"/>
    <property type="match status" value="1"/>
</dbReference>
<keyword evidence="2" id="KW-0665">Pyrimidine biosynthesis</keyword>
<dbReference type="EMBL" id="JARJLO010000119">
    <property type="protein sequence ID" value="MDF3870520.1"/>
    <property type="molecule type" value="Genomic_DNA"/>
</dbReference>